<sequence length="32" mass="3416">MVPIAQFSGVPQGRNAIRLSRHGALLARSVRG</sequence>
<dbReference type="EMBL" id="BK015116">
    <property type="protein sequence ID" value="DAD91606.1"/>
    <property type="molecule type" value="Genomic_DNA"/>
</dbReference>
<evidence type="ECO:0000313" key="1">
    <source>
        <dbReference type="EMBL" id="DAD91606.1"/>
    </source>
</evidence>
<accession>A0A8S5NA84</accession>
<protein>
    <submittedName>
        <fullName evidence="1">Uncharacterized protein</fullName>
    </submittedName>
</protein>
<organism evidence="1">
    <name type="scientific">Myoviridae sp. ctT3B27</name>
    <dbReference type="NCBI Taxonomy" id="2826655"/>
    <lineage>
        <taxon>Viruses</taxon>
        <taxon>Duplodnaviria</taxon>
        <taxon>Heunggongvirae</taxon>
        <taxon>Uroviricota</taxon>
        <taxon>Caudoviricetes</taxon>
    </lineage>
</organism>
<name>A0A8S5NA84_9CAUD</name>
<reference evidence="1" key="1">
    <citation type="journal article" date="2021" name="Proc. Natl. Acad. Sci. U.S.A.">
        <title>A Catalog of Tens of Thousands of Viruses from Human Metagenomes Reveals Hidden Associations with Chronic Diseases.</title>
        <authorList>
            <person name="Tisza M.J."/>
            <person name="Buck C.B."/>
        </authorList>
    </citation>
    <scope>NUCLEOTIDE SEQUENCE</scope>
    <source>
        <strain evidence="1">CtT3B27</strain>
    </source>
</reference>
<proteinExistence type="predicted"/>